<dbReference type="InterPro" id="IPR036770">
    <property type="entry name" value="Ankyrin_rpt-contain_sf"/>
</dbReference>
<keyword evidence="6" id="KW-1185">Reference proteome</keyword>
<evidence type="ECO:0000256" key="1">
    <source>
        <dbReference type="ARBA" id="ARBA00022737"/>
    </source>
</evidence>
<dbReference type="InterPro" id="IPR008962">
    <property type="entry name" value="PapD-like_sf"/>
</dbReference>
<dbReference type="STRING" id="218851.A0A2G5DMD5"/>
<organism evidence="5 6">
    <name type="scientific">Aquilegia coerulea</name>
    <name type="common">Rocky mountain columbine</name>
    <dbReference type="NCBI Taxonomy" id="218851"/>
    <lineage>
        <taxon>Eukaryota</taxon>
        <taxon>Viridiplantae</taxon>
        <taxon>Streptophyta</taxon>
        <taxon>Embryophyta</taxon>
        <taxon>Tracheophyta</taxon>
        <taxon>Spermatophyta</taxon>
        <taxon>Magnoliopsida</taxon>
        <taxon>Ranunculales</taxon>
        <taxon>Ranunculaceae</taxon>
        <taxon>Thalictroideae</taxon>
        <taxon>Aquilegia</taxon>
    </lineage>
</organism>
<dbReference type="InParanoid" id="A0A2G5DMD5"/>
<dbReference type="PRINTS" id="PR01415">
    <property type="entry name" value="ANKYRIN"/>
</dbReference>
<dbReference type="OrthoDB" id="194358at2759"/>
<accession>A0A2G5DMD5</accession>
<protein>
    <recommendedName>
        <fullName evidence="4">MSP domain-containing protein</fullName>
    </recommendedName>
</protein>
<dbReference type="InterPro" id="IPR002110">
    <property type="entry name" value="Ankyrin_rpt"/>
</dbReference>
<dbReference type="EMBL" id="KZ305034">
    <property type="protein sequence ID" value="PIA44672.1"/>
    <property type="molecule type" value="Genomic_DNA"/>
</dbReference>
<evidence type="ECO:0000259" key="4">
    <source>
        <dbReference type="PROSITE" id="PS50202"/>
    </source>
</evidence>
<dbReference type="Proteomes" id="UP000230069">
    <property type="component" value="Unassembled WGS sequence"/>
</dbReference>
<dbReference type="AlphaFoldDB" id="A0A2G5DMD5"/>
<dbReference type="PROSITE" id="PS50088">
    <property type="entry name" value="ANK_REPEAT"/>
    <property type="match status" value="5"/>
</dbReference>
<gene>
    <name evidence="5" type="ORF">AQUCO_01700342v1</name>
</gene>
<keyword evidence="2 3" id="KW-0040">ANK repeat</keyword>
<dbReference type="PANTHER" id="PTHR24171">
    <property type="entry name" value="ANKYRIN REPEAT DOMAIN-CONTAINING PROTEIN 39-RELATED"/>
    <property type="match status" value="1"/>
</dbReference>
<dbReference type="SUPFAM" id="SSF49354">
    <property type="entry name" value="PapD-like"/>
    <property type="match status" value="1"/>
</dbReference>
<feature type="domain" description="MSP" evidence="4">
    <location>
        <begin position="3"/>
        <end position="126"/>
    </location>
</feature>
<reference evidence="5 6" key="1">
    <citation type="submission" date="2017-09" db="EMBL/GenBank/DDBJ databases">
        <title>WGS assembly of Aquilegia coerulea Goldsmith.</title>
        <authorList>
            <person name="Hodges S."/>
            <person name="Kramer E."/>
            <person name="Nordborg M."/>
            <person name="Tomkins J."/>
            <person name="Borevitz J."/>
            <person name="Derieg N."/>
            <person name="Yan J."/>
            <person name="Mihaltcheva S."/>
            <person name="Hayes R.D."/>
            <person name="Rokhsar D."/>
        </authorList>
    </citation>
    <scope>NUCLEOTIDE SEQUENCE [LARGE SCALE GENOMIC DNA]</scope>
    <source>
        <strain evidence="6">cv. Goldsmith</strain>
    </source>
</reference>
<evidence type="ECO:0000313" key="5">
    <source>
        <dbReference type="EMBL" id="PIA44672.1"/>
    </source>
</evidence>
<dbReference type="InterPro" id="IPR000535">
    <property type="entry name" value="MSP_dom"/>
</dbReference>
<dbReference type="Gene3D" id="1.25.40.20">
    <property type="entry name" value="Ankyrin repeat-containing domain"/>
    <property type="match status" value="3"/>
</dbReference>
<feature type="repeat" description="ANK" evidence="3">
    <location>
        <begin position="387"/>
        <end position="419"/>
    </location>
</feature>
<sequence length="480" mass="52706">MDRLVTVDLQELQFHFKRNQRCTTTIRLTNLMHTMSVAISLTTTNPSHFSFSPYPYSILPPLSSSLFSINLSQPSDHPPLSYPFDSLFVRTSMLPTGKAHQEDLRRLFTKPGPHIFKDATIPITFVGDPIVEFLLCPPSSLPLQFRTLEISFLLSKAISVCTQSQLNNLLRIAVLSGKSDYVSTLIDAGGDVNTRGCDGRSILSIPVETGNLDVVSVLIDSGCRINESIDLFLHDAAEINRVDLMEILCRNGDSVKLVNSVNSVGRSPIHVAAVKGNMEALRFCVSMDGDPDCVDYKGWTPLHCAAAEGHFEIVEYLLECSLYSKHVINRDGKTAFSVAVENGHESSHLLDLLHLSDALHRAAKLDDVNGIKSCIEQGAKVNGRDQNGWTPLHRAAFKGKIESVKALLSHGAQLDLVDNLGYTPLHCAIEAGQTEVVLYLIAHGARGNLKAVQAVCPLNLDRFENHPAFVFPLCGKMEKV</sequence>
<keyword evidence="1" id="KW-0677">Repeat</keyword>
<evidence type="ECO:0000313" key="6">
    <source>
        <dbReference type="Proteomes" id="UP000230069"/>
    </source>
</evidence>
<evidence type="ECO:0000256" key="3">
    <source>
        <dbReference type="PROSITE-ProRule" id="PRU00023"/>
    </source>
</evidence>
<dbReference type="PROSITE" id="PS50297">
    <property type="entry name" value="ANK_REP_REGION"/>
    <property type="match status" value="4"/>
</dbReference>
<feature type="repeat" description="ANK" evidence="3">
    <location>
        <begin position="420"/>
        <end position="452"/>
    </location>
</feature>
<feature type="repeat" description="ANK" evidence="3">
    <location>
        <begin position="198"/>
        <end position="230"/>
    </location>
</feature>
<evidence type="ECO:0000256" key="2">
    <source>
        <dbReference type="ARBA" id="ARBA00023043"/>
    </source>
</evidence>
<dbReference type="InterPro" id="IPR013783">
    <property type="entry name" value="Ig-like_fold"/>
</dbReference>
<dbReference type="SMART" id="SM00248">
    <property type="entry name" value="ANK"/>
    <property type="match status" value="8"/>
</dbReference>
<name>A0A2G5DMD5_AQUCA</name>
<feature type="repeat" description="ANK" evidence="3">
    <location>
        <begin position="264"/>
        <end position="296"/>
    </location>
</feature>
<proteinExistence type="predicted"/>
<dbReference type="PANTHER" id="PTHR24171:SF8">
    <property type="entry name" value="BRCA1-ASSOCIATED RING DOMAIN PROTEIN 1"/>
    <property type="match status" value="1"/>
</dbReference>
<feature type="repeat" description="ANK" evidence="3">
    <location>
        <begin position="297"/>
        <end position="319"/>
    </location>
</feature>
<dbReference type="Gene3D" id="2.60.40.10">
    <property type="entry name" value="Immunoglobulins"/>
    <property type="match status" value="1"/>
</dbReference>
<dbReference type="Pfam" id="PF12796">
    <property type="entry name" value="Ank_2"/>
    <property type="match status" value="3"/>
</dbReference>
<dbReference type="SUPFAM" id="SSF48403">
    <property type="entry name" value="Ankyrin repeat"/>
    <property type="match status" value="2"/>
</dbReference>
<dbReference type="PROSITE" id="PS50202">
    <property type="entry name" value="MSP"/>
    <property type="match status" value="1"/>
</dbReference>